<keyword evidence="5" id="KW-0269">Exonuclease</keyword>
<dbReference type="RefSeq" id="WP_046966238.1">
    <property type="nucleotide sequence ID" value="NZ_CP017480.1"/>
</dbReference>
<dbReference type="PANTHER" id="PTHR42988:SF2">
    <property type="entry name" value="CYCLIC NUCLEOTIDE PHOSPHODIESTERASE CBUA0032-RELATED"/>
    <property type="match status" value="1"/>
</dbReference>
<dbReference type="GO" id="GO:0004527">
    <property type="term" value="F:exonuclease activity"/>
    <property type="evidence" value="ECO:0007669"/>
    <property type="project" value="UniProtKB-KW"/>
</dbReference>
<accession>A0A0G9HGP9</accession>
<keyword evidence="5" id="KW-0540">Nuclease</keyword>
<dbReference type="EMBL" id="CP017480">
    <property type="protein sequence ID" value="APG04597.1"/>
    <property type="molecule type" value="Genomic_DNA"/>
</dbReference>
<evidence type="ECO:0000256" key="2">
    <source>
        <dbReference type="ARBA" id="ARBA00022801"/>
    </source>
</evidence>
<dbReference type="Gene3D" id="3.60.21.10">
    <property type="match status" value="1"/>
</dbReference>
<proteinExistence type="inferred from homology"/>
<dbReference type="GO" id="GO:0046872">
    <property type="term" value="F:metal ion binding"/>
    <property type="evidence" value="ECO:0007669"/>
    <property type="project" value="UniProtKB-KW"/>
</dbReference>
<dbReference type="Pfam" id="PF00149">
    <property type="entry name" value="Metallophos"/>
    <property type="match status" value="1"/>
</dbReference>
<name>A0A0G9HGP9_9GAMM</name>
<gene>
    <name evidence="5" type="ORF">BJI69_12275</name>
</gene>
<dbReference type="STRING" id="1440763.BJI69_12275"/>
<dbReference type="OrthoDB" id="9811542at2"/>
<dbReference type="InterPro" id="IPR029052">
    <property type="entry name" value="Metallo-depent_PP-like"/>
</dbReference>
<evidence type="ECO:0000256" key="3">
    <source>
        <dbReference type="ARBA" id="ARBA00023004"/>
    </source>
</evidence>
<dbReference type="SUPFAM" id="SSF56300">
    <property type="entry name" value="Metallo-dependent phosphatases"/>
    <property type="match status" value="1"/>
</dbReference>
<comment type="similarity">
    <text evidence="4">Belongs to the cyclic nucleotide phosphodiesterase class-III family.</text>
</comment>
<organism evidence="5 6">
    <name type="scientific">Luteibacter rhizovicinus DSM 16549</name>
    <dbReference type="NCBI Taxonomy" id="1440763"/>
    <lineage>
        <taxon>Bacteria</taxon>
        <taxon>Pseudomonadati</taxon>
        <taxon>Pseudomonadota</taxon>
        <taxon>Gammaproteobacteria</taxon>
        <taxon>Lysobacterales</taxon>
        <taxon>Rhodanobacteraceae</taxon>
        <taxon>Luteibacter</taxon>
    </lineage>
</organism>
<dbReference type="KEGG" id="lrz:BJI69_12275"/>
<keyword evidence="1" id="KW-0479">Metal-binding</keyword>
<dbReference type="PANTHER" id="PTHR42988">
    <property type="entry name" value="PHOSPHOHYDROLASE"/>
    <property type="match status" value="1"/>
</dbReference>
<evidence type="ECO:0000256" key="1">
    <source>
        <dbReference type="ARBA" id="ARBA00022723"/>
    </source>
</evidence>
<dbReference type="InterPro" id="IPR050884">
    <property type="entry name" value="CNP_phosphodiesterase-III"/>
</dbReference>
<dbReference type="Proteomes" id="UP000182987">
    <property type="component" value="Chromosome"/>
</dbReference>
<dbReference type="InterPro" id="IPR004843">
    <property type="entry name" value="Calcineurin-like_PHP"/>
</dbReference>
<evidence type="ECO:0000313" key="5">
    <source>
        <dbReference type="EMBL" id="APG04597.1"/>
    </source>
</evidence>
<keyword evidence="3" id="KW-0408">Iron</keyword>
<sequence length="273" mass="30603">MSTIAQISDTHFGTERPDVMKALGELLVSMRPELVILSGDVTQRARRSQFDAARRFIDSYDRPTLVIPGNHDVPLINVFARMVSPFGGYRRVFGDNLEPTFVSDDVLTIGVNTVRPHRHKNGEVSNAQVDRISARLREATDAQLRIVVTHQPVHVIRDKDVRNLLINHERAIAAWAEAGADLILGGHIHLPYVRPLNTPARALASELWSVQAGTALSTRIREGISNSFNVIRHDAQGDRSVCIVEQWDYNEANGRFDPGGKTTVPLERYRRYT</sequence>
<evidence type="ECO:0000256" key="4">
    <source>
        <dbReference type="ARBA" id="ARBA00025742"/>
    </source>
</evidence>
<dbReference type="PATRIC" id="fig|1440763.5.peg.4146"/>
<keyword evidence="2" id="KW-0378">Hydrolase</keyword>
<dbReference type="AlphaFoldDB" id="A0A0G9HGP9"/>
<keyword evidence="6" id="KW-1185">Reference proteome</keyword>
<evidence type="ECO:0000313" key="6">
    <source>
        <dbReference type="Proteomes" id="UP000182987"/>
    </source>
</evidence>
<protein>
    <submittedName>
        <fullName evidence="5">DNA repair exonuclease</fullName>
    </submittedName>
</protein>
<reference evidence="6" key="1">
    <citation type="submission" date="2016-09" db="EMBL/GenBank/DDBJ databases">
        <authorList>
            <person name="Lysoe E."/>
        </authorList>
    </citation>
    <scope>NUCLEOTIDE SEQUENCE [LARGE SCALE GENOMIC DNA]</scope>
    <source>
        <strain evidence="6">LJ96T</strain>
    </source>
</reference>